<evidence type="ECO:0000313" key="1">
    <source>
        <dbReference type="EMBL" id="MBM6616586.1"/>
    </source>
</evidence>
<dbReference type="InterPro" id="IPR036465">
    <property type="entry name" value="vWFA_dom_sf"/>
</dbReference>
<comment type="caution">
    <text evidence="1">The sequence shown here is derived from an EMBL/GenBank/DDBJ whole genome shotgun (WGS) entry which is preliminary data.</text>
</comment>
<dbReference type="CDD" id="cd00198">
    <property type="entry name" value="vWFA"/>
    <property type="match status" value="1"/>
</dbReference>
<protein>
    <submittedName>
        <fullName evidence="1">VWA domain-containing protein</fullName>
    </submittedName>
</protein>
<dbReference type="RefSeq" id="WP_204201971.1">
    <property type="nucleotide sequence ID" value="NZ_JAFELM010000013.1"/>
</dbReference>
<dbReference type="Proteomes" id="UP001518925">
    <property type="component" value="Unassembled WGS sequence"/>
</dbReference>
<dbReference type="SUPFAM" id="SSF53300">
    <property type="entry name" value="vWA-like"/>
    <property type="match status" value="1"/>
</dbReference>
<dbReference type="EMBL" id="JAFELM010000013">
    <property type="protein sequence ID" value="MBM6616586.1"/>
    <property type="molecule type" value="Genomic_DNA"/>
</dbReference>
<dbReference type="Gene3D" id="3.40.50.410">
    <property type="entry name" value="von Willebrand factor, type A domain"/>
    <property type="match status" value="1"/>
</dbReference>
<keyword evidence="2" id="KW-1185">Reference proteome</keyword>
<name>A0ABS2DGC2_9BACI</name>
<proteinExistence type="predicted"/>
<gene>
    <name evidence="1" type="ORF">JR050_02670</name>
</gene>
<reference evidence="1 2" key="1">
    <citation type="submission" date="2021-02" db="EMBL/GenBank/DDBJ databases">
        <title>Bacillus sp. RD4P76, an endophyte from a halophyte.</title>
        <authorList>
            <person name="Sun J.-Q."/>
        </authorList>
    </citation>
    <scope>NUCLEOTIDE SEQUENCE [LARGE SCALE GENOMIC DNA]</scope>
    <source>
        <strain evidence="1 2">RD4P76</strain>
    </source>
</reference>
<organism evidence="1 2">
    <name type="scientific">Bacillus suaedaesalsae</name>
    <dbReference type="NCBI Taxonomy" id="2810349"/>
    <lineage>
        <taxon>Bacteria</taxon>
        <taxon>Bacillati</taxon>
        <taxon>Bacillota</taxon>
        <taxon>Bacilli</taxon>
        <taxon>Bacillales</taxon>
        <taxon>Bacillaceae</taxon>
        <taxon>Bacillus</taxon>
    </lineage>
</organism>
<sequence>MQKNTEIIFLLDRSGSMGGLESDTIGGFNGFIKRQCQLEGETKLTAVLFDDEYEILWNGLDASAVKLTNDHYYVRGCTALLDAVGKTILDVGYRLAKTSEEERPEKVIFVITTDGMENASREFTYSKVKELIHHQQEKYNWEFIFMGANLDAAKEANHLGINSEHAYHFEASSKGVEEMYNVVCDAVMEKRIIR</sequence>
<evidence type="ECO:0000313" key="2">
    <source>
        <dbReference type="Proteomes" id="UP001518925"/>
    </source>
</evidence>
<accession>A0ABS2DGC2</accession>